<feature type="chain" id="PRO_5017216493" evidence="1">
    <location>
        <begin position="21"/>
        <end position="228"/>
    </location>
</feature>
<dbReference type="RefSeq" id="WP_120646702.1">
    <property type="nucleotide sequence ID" value="NZ_RAWB01000418.1"/>
</dbReference>
<reference evidence="3" key="1">
    <citation type="submission" date="2018-09" db="EMBL/GenBank/DDBJ databases">
        <authorList>
            <person name="Livingstone P.G."/>
            <person name="Whitworth D.E."/>
        </authorList>
    </citation>
    <scope>NUCLEOTIDE SEQUENCE [LARGE SCALE GENOMIC DNA]</scope>
    <source>
        <strain evidence="3">CA051B</strain>
    </source>
</reference>
<dbReference type="PROSITE" id="PS51257">
    <property type="entry name" value="PROKAR_LIPOPROTEIN"/>
    <property type="match status" value="1"/>
</dbReference>
<evidence type="ECO:0000313" key="3">
    <source>
        <dbReference type="Proteomes" id="UP000272888"/>
    </source>
</evidence>
<gene>
    <name evidence="2" type="ORF">D7V93_30330</name>
</gene>
<keyword evidence="3" id="KW-1185">Reference proteome</keyword>
<name>A0A3A8P7W2_9BACT</name>
<feature type="signal peptide" evidence="1">
    <location>
        <begin position="1"/>
        <end position="20"/>
    </location>
</feature>
<organism evidence="2 3">
    <name type="scientific">Corallococcus llansteffanensis</name>
    <dbReference type="NCBI Taxonomy" id="2316731"/>
    <lineage>
        <taxon>Bacteria</taxon>
        <taxon>Pseudomonadati</taxon>
        <taxon>Myxococcota</taxon>
        <taxon>Myxococcia</taxon>
        <taxon>Myxococcales</taxon>
        <taxon>Cystobacterineae</taxon>
        <taxon>Myxococcaceae</taxon>
        <taxon>Corallococcus</taxon>
    </lineage>
</organism>
<dbReference type="EMBL" id="RAWB01000418">
    <property type="protein sequence ID" value="RKH50591.1"/>
    <property type="molecule type" value="Genomic_DNA"/>
</dbReference>
<evidence type="ECO:0000256" key="1">
    <source>
        <dbReference type="SAM" id="SignalP"/>
    </source>
</evidence>
<keyword evidence="1" id="KW-0732">Signal</keyword>
<dbReference type="Proteomes" id="UP000272888">
    <property type="component" value="Unassembled WGS sequence"/>
</dbReference>
<protein>
    <submittedName>
        <fullName evidence="2">Cell surface protein</fullName>
    </submittedName>
</protein>
<evidence type="ECO:0000313" key="2">
    <source>
        <dbReference type="EMBL" id="RKH50591.1"/>
    </source>
</evidence>
<proteinExistence type="predicted"/>
<comment type="caution">
    <text evidence="2">The sequence shown here is derived from an EMBL/GenBank/DDBJ whole genome shotgun (WGS) entry which is preliminary data.</text>
</comment>
<dbReference type="AlphaFoldDB" id="A0A3A8P7W2"/>
<sequence length="228" mass="22819">MKTLLPKSFALGFAALLTLACGGEAPLESESGSDQVQPLVGTPFADRIVSFTPGTAAGFGQNQLPNIVLGAPEGTGAGSGSLHVLSLGLNGVIILEFTDIAVTDGPGVDLLVFENAFIKPSGVPFTETGVVAVSDDGVTWYEFPCASGNVAGHFPGCAGVTPVYSNTSNGVSPTDPAVAGGDGFDLSAVGLTRARFVRVRDSGANGYAGTSGGFDLDAVAVVNGVQLP</sequence>
<accession>A0A3A8P7W2</accession>